<name>I3VY40_THESW</name>
<sequence>MREIKFRVWDKRRKMWLGDTEVCMYGDGSIYVLGDGWQDITNDDNYEIVRYTGLKDKTKKEIYERDILRCKIWNPMSCERDCVLEVVVIWDQSVGSWEFKDIRRKFANVSWIFIDDVEIIGNIYQNPELLKEE</sequence>
<feature type="domain" description="YopX protein" evidence="1">
    <location>
        <begin position="5"/>
        <end position="131"/>
    </location>
</feature>
<evidence type="ECO:0000313" key="2">
    <source>
        <dbReference type="EMBL" id="AFK87435.1"/>
    </source>
</evidence>
<accession>I3VY40</accession>
<dbReference type="STRING" id="1094508.Tsac_2437"/>
<evidence type="ECO:0000259" key="1">
    <source>
        <dbReference type="Pfam" id="PF09643"/>
    </source>
</evidence>
<proteinExistence type="predicted"/>
<reference evidence="2 3" key="1">
    <citation type="journal article" date="2014" name="Appl. Environ. Microbiol.">
        <title>Profile of Secreted Hydrolases, Associated Proteins, and SlpA in Thermoanaerobacterium saccharolyticum during the Degradation of Hemicellulose.</title>
        <authorList>
            <person name="Currie D.H."/>
            <person name="Guss A.M."/>
            <person name="Herring C.D."/>
            <person name="Giannone R.J."/>
            <person name="Johnson C.M."/>
            <person name="Lankford P.K."/>
            <person name="Brown S.D."/>
            <person name="Hettich R.L."/>
            <person name="Lynd L.R."/>
        </authorList>
    </citation>
    <scope>NUCLEOTIDE SEQUENCE [LARGE SCALE GENOMIC DNA]</scope>
    <source>
        <strain evidence="3">DSM 8691 / JW/SL-YS485</strain>
    </source>
</reference>
<keyword evidence="3" id="KW-1185">Reference proteome</keyword>
<protein>
    <recommendedName>
        <fullName evidence="1">YopX protein domain-containing protein</fullName>
    </recommendedName>
</protein>
<dbReference type="RefSeq" id="WP_014759271.1">
    <property type="nucleotide sequence ID" value="NC_017992.1"/>
</dbReference>
<evidence type="ECO:0000313" key="3">
    <source>
        <dbReference type="Proteomes" id="UP000006178"/>
    </source>
</evidence>
<dbReference type="Proteomes" id="UP000006178">
    <property type="component" value="Chromosome"/>
</dbReference>
<dbReference type="InterPro" id="IPR019096">
    <property type="entry name" value="YopX_protein"/>
</dbReference>
<dbReference type="InterPro" id="IPR010024">
    <property type="entry name" value="CHP16711"/>
</dbReference>
<gene>
    <name evidence="2" type="ordered locus">Tsac_2437</name>
</gene>
<dbReference type="KEGG" id="tsh:Tsac_2437"/>
<dbReference type="InterPro" id="IPR023385">
    <property type="entry name" value="YopX-like_C"/>
</dbReference>
<dbReference type="Pfam" id="PF09643">
    <property type="entry name" value="YopX"/>
    <property type="match status" value="1"/>
</dbReference>
<dbReference type="NCBIfam" id="TIGR01671">
    <property type="entry name" value="phage_TIGR01671"/>
    <property type="match status" value="1"/>
</dbReference>
<dbReference type="EMBL" id="CP003184">
    <property type="protein sequence ID" value="AFK87435.1"/>
    <property type="molecule type" value="Genomic_DNA"/>
</dbReference>
<organism evidence="2 3">
    <name type="scientific">Thermoanaerobacterium saccharolyticum (strain DSM 8691 / JW/SL-YS485)</name>
    <dbReference type="NCBI Taxonomy" id="1094508"/>
    <lineage>
        <taxon>Bacteria</taxon>
        <taxon>Bacillati</taxon>
        <taxon>Bacillota</taxon>
        <taxon>Clostridia</taxon>
        <taxon>Thermoanaerobacterales</taxon>
        <taxon>Thermoanaerobacteraceae</taxon>
        <taxon>Thermoanaerobacterium</taxon>
    </lineage>
</organism>
<dbReference type="BioCyc" id="TSAC1094508:GLMA-2467-MONOMER"/>
<dbReference type="SUPFAM" id="SSF159006">
    <property type="entry name" value="YopX-like"/>
    <property type="match status" value="1"/>
</dbReference>
<dbReference type="AlphaFoldDB" id="I3VY40"/>
<dbReference type="PATRIC" id="fig|1094508.3.peg.2472"/>
<dbReference type="Gene3D" id="2.30.30.290">
    <property type="entry name" value="YopX-like domains"/>
    <property type="match status" value="1"/>
</dbReference>